<dbReference type="Gene3D" id="3.40.50.1860">
    <property type="match status" value="2"/>
</dbReference>
<dbReference type="EMBL" id="CAJNOH010001534">
    <property type="protein sequence ID" value="CAF1227696.1"/>
    <property type="molecule type" value="Genomic_DNA"/>
</dbReference>
<dbReference type="InterPro" id="IPR015942">
    <property type="entry name" value="Asp/Glu/hydantoin_racemase"/>
</dbReference>
<evidence type="ECO:0000313" key="3">
    <source>
        <dbReference type="EMBL" id="CAF1227696.1"/>
    </source>
</evidence>
<organism evidence="3 5">
    <name type="scientific">Rotaria sordida</name>
    <dbReference type="NCBI Taxonomy" id="392033"/>
    <lineage>
        <taxon>Eukaryota</taxon>
        <taxon>Metazoa</taxon>
        <taxon>Spiralia</taxon>
        <taxon>Gnathifera</taxon>
        <taxon>Rotifera</taxon>
        <taxon>Eurotatoria</taxon>
        <taxon>Bdelloidea</taxon>
        <taxon>Philodinida</taxon>
        <taxon>Philodinidae</taxon>
        <taxon>Rotaria</taxon>
    </lineage>
</organism>
<evidence type="ECO:0008006" key="7">
    <source>
        <dbReference type="Google" id="ProtNLM"/>
    </source>
</evidence>
<keyword evidence="2" id="KW-0413">Isomerase</keyword>
<dbReference type="Proteomes" id="UP000663870">
    <property type="component" value="Unassembled WGS sequence"/>
</dbReference>
<dbReference type="NCBIfam" id="TIGR00035">
    <property type="entry name" value="asp_race"/>
    <property type="match status" value="1"/>
</dbReference>
<dbReference type="InterPro" id="IPR001920">
    <property type="entry name" value="Asp/Glu_race"/>
</dbReference>
<dbReference type="AlphaFoldDB" id="A0A814YEE0"/>
<dbReference type="Pfam" id="PF01177">
    <property type="entry name" value="Asp_Glu_race"/>
    <property type="match status" value="1"/>
</dbReference>
<accession>A0A814YEE0</accession>
<dbReference type="PANTHER" id="PTHR21198:SF7">
    <property type="entry name" value="ASPARTATE-GLUTAMATE RACEMASE FAMILY"/>
    <property type="match status" value="1"/>
</dbReference>
<evidence type="ECO:0000313" key="4">
    <source>
        <dbReference type="EMBL" id="CAF1508879.1"/>
    </source>
</evidence>
<dbReference type="InterPro" id="IPR004380">
    <property type="entry name" value="Asp_race"/>
</dbReference>
<dbReference type="PANTHER" id="PTHR21198">
    <property type="entry name" value="GLUTAMATE RACEMASE"/>
    <property type="match status" value="1"/>
</dbReference>
<dbReference type="EMBL" id="CAJNOL010002524">
    <property type="protein sequence ID" value="CAF1508879.1"/>
    <property type="molecule type" value="Genomic_DNA"/>
</dbReference>
<evidence type="ECO:0000313" key="6">
    <source>
        <dbReference type="Proteomes" id="UP000663870"/>
    </source>
</evidence>
<proteinExistence type="inferred from homology"/>
<dbReference type="SUPFAM" id="SSF53681">
    <property type="entry name" value="Aspartate/glutamate racemase"/>
    <property type="match status" value="2"/>
</dbReference>
<keyword evidence="6" id="KW-1185">Reference proteome</keyword>
<reference evidence="3" key="1">
    <citation type="submission" date="2021-02" db="EMBL/GenBank/DDBJ databases">
        <authorList>
            <person name="Nowell W R."/>
        </authorList>
    </citation>
    <scope>NUCLEOTIDE SEQUENCE</scope>
</reference>
<gene>
    <name evidence="4" type="ORF">JXQ802_LOCUS40872</name>
    <name evidence="3" type="ORF">PYM288_LOCUS26215</name>
</gene>
<comment type="caution">
    <text evidence="3">The sequence shown here is derived from an EMBL/GenBank/DDBJ whole genome shotgun (WGS) entry which is preliminary data.</text>
</comment>
<evidence type="ECO:0000256" key="2">
    <source>
        <dbReference type="ARBA" id="ARBA00023235"/>
    </source>
</evidence>
<evidence type="ECO:0000256" key="1">
    <source>
        <dbReference type="ARBA" id="ARBA00007847"/>
    </source>
</evidence>
<name>A0A814YEE0_9BILA</name>
<evidence type="ECO:0000313" key="5">
    <source>
        <dbReference type="Proteomes" id="UP000663854"/>
    </source>
</evidence>
<dbReference type="GO" id="GO:0047661">
    <property type="term" value="F:amino-acid racemase activity"/>
    <property type="evidence" value="ECO:0007669"/>
    <property type="project" value="InterPro"/>
</dbReference>
<dbReference type="Proteomes" id="UP000663854">
    <property type="component" value="Unassembled WGS sequence"/>
</dbReference>
<comment type="similarity">
    <text evidence="1">Belongs to the aspartate/glutamate racemases family.</text>
</comment>
<protein>
    <recommendedName>
        <fullName evidence="7">Aspartate racemase</fullName>
    </recommendedName>
</protein>
<sequence>MESNVRQQRICGLLGGLTYISTVDYYNYINRMVNEALPGHSSCIHIISVNIFHYVKLLEQSEWSKAIDYLVEGVRQLVNSGIDFLVIGSNTAHIAVSRIAECYPDLVVLHISDAVAHAIKQKKIHKIGFLGTRFTMKPDSCAVQRLIEHGFEVIFPNDEEIVQLNDIIMKELSFNIFTEESKQTYVKVIQRLKDEHNVEGIVLGCTGENFNVID</sequence>